<dbReference type="InterPro" id="IPR036390">
    <property type="entry name" value="WH_DNA-bd_sf"/>
</dbReference>
<keyword evidence="2" id="KW-1185">Reference proteome</keyword>
<name>A0ABV2BZ43_9GAMM</name>
<dbReference type="PANTHER" id="PTHR30126:SF5">
    <property type="entry name" value="HTH-TYPE TRANSCRIPTIONAL ACTIVATOR CMPR"/>
    <property type="match status" value="1"/>
</dbReference>
<dbReference type="CDD" id="cd08419">
    <property type="entry name" value="PBP2_CbbR_RubisCO_like"/>
    <property type="match status" value="1"/>
</dbReference>
<dbReference type="InterPro" id="IPR036388">
    <property type="entry name" value="WH-like_DNA-bd_sf"/>
</dbReference>
<organism evidence="1 2">
    <name type="scientific">Aliikangiella maris</name>
    <dbReference type="NCBI Taxonomy" id="3162458"/>
    <lineage>
        <taxon>Bacteria</taxon>
        <taxon>Pseudomonadati</taxon>
        <taxon>Pseudomonadota</taxon>
        <taxon>Gammaproteobacteria</taxon>
        <taxon>Oceanospirillales</taxon>
        <taxon>Pleioneaceae</taxon>
        <taxon>Aliikangiella</taxon>
    </lineage>
</organism>
<sequence length="320" mass="36020">MPFPHSRFHAKIGTFRQLEIFIKFAETGSISQTANLLHLAQPSVSIQLKKLSDHLGVPLVEQVGRKLYLTDAGNELYKSSLEIFDTLGRLESRLASLSGLQAGHLKLSVVTTAKYFFPHLLGPFCQRYPDIEVSFNIGNRGSMISRLRENKDDFYVFSHPPDDIEIEKFEFVNNPLVVVVHAEHPLANKKNIDFAKLKNDPFIMREPGSGTRFAVEKYLQDSGNSVNEKMTIESNEAIKHSVMSKLGISILSVHTLSQATKSSFKILNVKGFPLKHHWYVVYLKNKQLSDVARTFLEFLQVEGSDLAAELLDNSVAKGYV</sequence>
<dbReference type="Gene3D" id="3.40.190.290">
    <property type="match status" value="1"/>
</dbReference>
<dbReference type="Gene3D" id="1.10.10.10">
    <property type="entry name" value="Winged helix-like DNA-binding domain superfamily/Winged helix DNA-binding domain"/>
    <property type="match status" value="1"/>
</dbReference>
<protein>
    <submittedName>
        <fullName evidence="1">LysR family transcriptional regulator</fullName>
    </submittedName>
</protein>
<comment type="caution">
    <text evidence="1">The sequence shown here is derived from an EMBL/GenBank/DDBJ whole genome shotgun (WGS) entry which is preliminary data.</text>
</comment>
<dbReference type="PANTHER" id="PTHR30126">
    <property type="entry name" value="HTH-TYPE TRANSCRIPTIONAL REGULATOR"/>
    <property type="match status" value="1"/>
</dbReference>
<evidence type="ECO:0000313" key="2">
    <source>
        <dbReference type="Proteomes" id="UP001548189"/>
    </source>
</evidence>
<dbReference type="PRINTS" id="PR00039">
    <property type="entry name" value="HTHLYSR"/>
</dbReference>
<dbReference type="PROSITE" id="PS50931">
    <property type="entry name" value="HTH_LYSR"/>
    <property type="match status" value="1"/>
</dbReference>
<dbReference type="SUPFAM" id="SSF53850">
    <property type="entry name" value="Periplasmic binding protein-like II"/>
    <property type="match status" value="1"/>
</dbReference>
<dbReference type="SUPFAM" id="SSF46785">
    <property type="entry name" value="Winged helix' DNA-binding domain"/>
    <property type="match status" value="1"/>
</dbReference>
<dbReference type="Proteomes" id="UP001548189">
    <property type="component" value="Unassembled WGS sequence"/>
</dbReference>
<evidence type="ECO:0000313" key="1">
    <source>
        <dbReference type="EMBL" id="MET1257205.1"/>
    </source>
</evidence>
<dbReference type="EMBL" id="JBEVCJ010000039">
    <property type="protein sequence ID" value="MET1257205.1"/>
    <property type="molecule type" value="Genomic_DNA"/>
</dbReference>
<proteinExistence type="predicted"/>
<dbReference type="InterPro" id="IPR005119">
    <property type="entry name" value="LysR_subst-bd"/>
</dbReference>
<dbReference type="Pfam" id="PF03466">
    <property type="entry name" value="LysR_substrate"/>
    <property type="match status" value="1"/>
</dbReference>
<gene>
    <name evidence="1" type="ORF">ABVT43_18820</name>
</gene>
<dbReference type="Pfam" id="PF00126">
    <property type="entry name" value="HTH_1"/>
    <property type="match status" value="1"/>
</dbReference>
<reference evidence="1 2" key="1">
    <citation type="submission" date="2024-06" db="EMBL/GenBank/DDBJ databases">
        <authorList>
            <person name="Li F."/>
        </authorList>
    </citation>
    <scope>NUCLEOTIDE SEQUENCE [LARGE SCALE GENOMIC DNA]</scope>
    <source>
        <strain evidence="1 2">GXAS 311</strain>
    </source>
</reference>
<dbReference type="InterPro" id="IPR000847">
    <property type="entry name" value="LysR_HTH_N"/>
</dbReference>
<accession>A0ABV2BZ43</accession>